<evidence type="ECO:0000256" key="1">
    <source>
        <dbReference type="SAM" id="SignalP"/>
    </source>
</evidence>
<dbReference type="Proteomes" id="UP000299102">
    <property type="component" value="Unassembled WGS sequence"/>
</dbReference>
<feature type="chain" id="PRO_5020021700" description="Secreted protein" evidence="1">
    <location>
        <begin position="24"/>
        <end position="70"/>
    </location>
</feature>
<name>A0A4C1WJ41_EUMVA</name>
<organism evidence="2 3">
    <name type="scientific">Eumeta variegata</name>
    <name type="common">Bagworm moth</name>
    <name type="synonym">Eumeta japonica</name>
    <dbReference type="NCBI Taxonomy" id="151549"/>
    <lineage>
        <taxon>Eukaryota</taxon>
        <taxon>Metazoa</taxon>
        <taxon>Ecdysozoa</taxon>
        <taxon>Arthropoda</taxon>
        <taxon>Hexapoda</taxon>
        <taxon>Insecta</taxon>
        <taxon>Pterygota</taxon>
        <taxon>Neoptera</taxon>
        <taxon>Endopterygota</taxon>
        <taxon>Lepidoptera</taxon>
        <taxon>Glossata</taxon>
        <taxon>Ditrysia</taxon>
        <taxon>Tineoidea</taxon>
        <taxon>Psychidae</taxon>
        <taxon>Oiketicinae</taxon>
        <taxon>Eumeta</taxon>
    </lineage>
</organism>
<accession>A0A4C1WJ41</accession>
<sequence>MRRFKNPPFFLLLAYRFYAIAIALRVNRETDPSTLTQCGLGAAKGHYRECGDNVGLTARSDNNLRTERVN</sequence>
<keyword evidence="3" id="KW-1185">Reference proteome</keyword>
<evidence type="ECO:0000313" key="3">
    <source>
        <dbReference type="Proteomes" id="UP000299102"/>
    </source>
</evidence>
<comment type="caution">
    <text evidence="2">The sequence shown here is derived from an EMBL/GenBank/DDBJ whole genome shotgun (WGS) entry which is preliminary data.</text>
</comment>
<keyword evidence="1" id="KW-0732">Signal</keyword>
<reference evidence="2 3" key="1">
    <citation type="journal article" date="2019" name="Commun. Biol.">
        <title>The bagworm genome reveals a unique fibroin gene that provides high tensile strength.</title>
        <authorList>
            <person name="Kono N."/>
            <person name="Nakamura H."/>
            <person name="Ohtoshi R."/>
            <person name="Tomita M."/>
            <person name="Numata K."/>
            <person name="Arakawa K."/>
        </authorList>
    </citation>
    <scope>NUCLEOTIDE SEQUENCE [LARGE SCALE GENOMIC DNA]</scope>
</reference>
<evidence type="ECO:0000313" key="2">
    <source>
        <dbReference type="EMBL" id="GBP50512.1"/>
    </source>
</evidence>
<gene>
    <name evidence="2" type="ORF">EVAR_25209_1</name>
</gene>
<proteinExistence type="predicted"/>
<feature type="signal peptide" evidence="1">
    <location>
        <begin position="1"/>
        <end position="23"/>
    </location>
</feature>
<protein>
    <recommendedName>
        <fullName evidence="4">Secreted protein</fullName>
    </recommendedName>
</protein>
<dbReference type="AlphaFoldDB" id="A0A4C1WJ41"/>
<evidence type="ECO:0008006" key="4">
    <source>
        <dbReference type="Google" id="ProtNLM"/>
    </source>
</evidence>
<dbReference type="EMBL" id="BGZK01000567">
    <property type="protein sequence ID" value="GBP50512.1"/>
    <property type="molecule type" value="Genomic_DNA"/>
</dbReference>